<reference evidence="3" key="1">
    <citation type="submission" date="2017-12" db="EMBL/GenBank/DDBJ databases">
        <title>Gene loss provides genomic basis for host adaptation in cereal stripe rust fungi.</title>
        <authorList>
            <person name="Xia C."/>
        </authorList>
    </citation>
    <scope>NUCLEOTIDE SEQUENCE [LARGE SCALE GENOMIC DNA]</scope>
    <source>
        <strain evidence="3">93-210</strain>
    </source>
</reference>
<feature type="compositionally biased region" description="Polar residues" evidence="1">
    <location>
        <begin position="67"/>
        <end position="76"/>
    </location>
</feature>
<evidence type="ECO:0000256" key="1">
    <source>
        <dbReference type="SAM" id="MobiDB-lite"/>
    </source>
</evidence>
<dbReference type="VEuPathDB" id="FungiDB:PSTT_05114"/>
<organism evidence="3 4">
    <name type="scientific">Puccinia striiformis</name>
    <dbReference type="NCBI Taxonomy" id="27350"/>
    <lineage>
        <taxon>Eukaryota</taxon>
        <taxon>Fungi</taxon>
        <taxon>Dikarya</taxon>
        <taxon>Basidiomycota</taxon>
        <taxon>Pucciniomycotina</taxon>
        <taxon>Pucciniomycetes</taxon>
        <taxon>Pucciniales</taxon>
        <taxon>Pucciniaceae</taxon>
        <taxon>Puccinia</taxon>
    </lineage>
</organism>
<dbReference type="VEuPathDB" id="FungiDB:PSHT_09492"/>
<feature type="compositionally biased region" description="Pro residues" evidence="1">
    <location>
        <begin position="349"/>
        <end position="390"/>
    </location>
</feature>
<gene>
    <name evidence="3" type="ORF">PSTT_05114</name>
</gene>
<comment type="caution">
    <text evidence="3">The sequence shown here is derived from an EMBL/GenBank/DDBJ whole genome shotgun (WGS) entry which is preliminary data.</text>
</comment>
<feature type="compositionally biased region" description="Pro residues" evidence="1">
    <location>
        <begin position="257"/>
        <end position="277"/>
    </location>
</feature>
<proteinExistence type="predicted"/>
<feature type="domain" description="WH2" evidence="2">
    <location>
        <begin position="7"/>
        <end position="25"/>
    </location>
</feature>
<dbReference type="AlphaFoldDB" id="A0A2S4VQ62"/>
<name>A0A2S4VQ62_9BASI</name>
<accession>A0A2S4VQ62</accession>
<evidence type="ECO:0000313" key="4">
    <source>
        <dbReference type="Proteomes" id="UP000239156"/>
    </source>
</evidence>
<evidence type="ECO:0000259" key="2">
    <source>
        <dbReference type="Pfam" id="PF02205"/>
    </source>
</evidence>
<feature type="compositionally biased region" description="Polar residues" evidence="1">
    <location>
        <begin position="207"/>
        <end position="217"/>
    </location>
</feature>
<keyword evidence="4" id="KW-1185">Reference proteome</keyword>
<sequence>MDGGLAAQIQAGRKLKKAQTNDRSAPIVPDSPVAGGGGPRSGAGLASAPKPPGFKSTSGAPKPPQRAKTNSQNSTAAVMGNGPPQLGGLFAGGMPALRKTSGPPSAPAFKSAPPVAKPPTTGPPSRAPPPAPPTMGLNAAFPSRPPPPVPPQPSTSTRPPPPPPASAPSNPARPPPPPPAPSQLSTSARTMSFQPTPKAPFTPSAVPGQSSLRSTKSLAAMVADDAKQPPPPPTRTQTQAPPVNSLARTSSIGRLPPRNPPPRPASTFNPPPPPPRPQTVNSFQPPSLPSRPGARAAPPPPPPRTSTNAPSLSGSLNRKAPPPPPRPSGLGASTSSIGSDITGIVRPASTPPRRPGPPPPPPPPPVQVSNLPPTPVRLPPPPARPPPGFSPPSSTTRPKSMAAPSHQPLPPPASLNHGSWSNHLSELRPCGLSSPSAPDEMGVVSLRVNGNNTRARPQSMVVPGTLAPASNRPPSPPPTFSVNPSRSFPQSKTFPAPRTFTPGITHQYPSTKKRGCEWDYKAVLA</sequence>
<protein>
    <recommendedName>
        <fullName evidence="2">WH2 domain-containing protein</fullName>
    </recommendedName>
</protein>
<feature type="compositionally biased region" description="Pro residues" evidence="1">
    <location>
        <begin position="115"/>
        <end position="133"/>
    </location>
</feature>
<feature type="compositionally biased region" description="Low complexity" evidence="1">
    <location>
        <begin position="333"/>
        <end position="348"/>
    </location>
</feature>
<dbReference type="Proteomes" id="UP000239156">
    <property type="component" value="Unassembled WGS sequence"/>
</dbReference>
<dbReference type="InterPro" id="IPR003124">
    <property type="entry name" value="WH2_dom"/>
</dbReference>
<feature type="compositionally biased region" description="Pro residues" evidence="1">
    <location>
        <begin position="143"/>
        <end position="181"/>
    </location>
</feature>
<dbReference type="EMBL" id="PKSL01000037">
    <property type="protein sequence ID" value="POW11665.1"/>
    <property type="molecule type" value="Genomic_DNA"/>
</dbReference>
<feature type="region of interest" description="Disordered" evidence="1">
    <location>
        <begin position="1"/>
        <end position="508"/>
    </location>
</feature>
<dbReference type="Pfam" id="PF02205">
    <property type="entry name" value="WH2"/>
    <property type="match status" value="1"/>
</dbReference>
<dbReference type="GO" id="GO:0003779">
    <property type="term" value="F:actin binding"/>
    <property type="evidence" value="ECO:0007669"/>
    <property type="project" value="InterPro"/>
</dbReference>
<evidence type="ECO:0000313" key="3">
    <source>
        <dbReference type="EMBL" id="POW11665.1"/>
    </source>
</evidence>